<comment type="function">
    <text evidence="9">F(1)F(0) ATP synthase produces ATP from ADP in the presence of a proton or sodium gradient. F-type ATPases consist of two structural domains, F(1) containing the extramembraneous catalytic core and F(0) containing the membrane proton channel, linked together by a central stalk and a peripheral stalk. During catalysis, ATP synthesis in the catalytic domain of F(1) is coupled via a rotary mechanism of the central stalk subunits to proton translocation.</text>
</comment>
<evidence type="ECO:0000256" key="4">
    <source>
        <dbReference type="ARBA" id="ARBA00022781"/>
    </source>
</evidence>
<dbReference type="Pfam" id="PF00430">
    <property type="entry name" value="ATP-synt_B"/>
    <property type="match status" value="1"/>
</dbReference>
<reference evidence="14" key="1">
    <citation type="journal article" date="2019" name="Int. J. Syst. Evol. Microbiol.">
        <title>The Global Catalogue of Microorganisms (GCM) 10K type strain sequencing project: providing services to taxonomists for standard genome sequencing and annotation.</title>
        <authorList>
            <consortium name="The Broad Institute Genomics Platform"/>
            <consortium name="The Broad Institute Genome Sequencing Center for Infectious Disease"/>
            <person name="Wu L."/>
            <person name="Ma J."/>
        </authorList>
    </citation>
    <scope>NUCLEOTIDE SEQUENCE [LARGE SCALE GENOMIC DNA]</scope>
    <source>
        <strain evidence="14">NBRC 108730</strain>
    </source>
</reference>
<sequence>MVKSKVVPRLEAMYAERTAAIEGQIEQADKAQAEAQQALEQYRAQAAESREEASRIREEARAEGAQILAEPAGEGAVRLGAADRAGPHADRRRAPAGAGDAAGRGRHAGHPGSRRRSSASRSRTRRVSVAPSSGSSPRLEAGEVEVQRPAAAGSTAVGVGGDA</sequence>
<dbReference type="CDD" id="cd06503">
    <property type="entry name" value="ATP-synt_Fo_b"/>
    <property type="match status" value="1"/>
</dbReference>
<feature type="compositionally biased region" description="Basic residues" evidence="12">
    <location>
        <begin position="104"/>
        <end position="126"/>
    </location>
</feature>
<evidence type="ECO:0000256" key="10">
    <source>
        <dbReference type="ARBA" id="ARBA00037847"/>
    </source>
</evidence>
<evidence type="ECO:0000256" key="2">
    <source>
        <dbReference type="ARBA" id="ARBA00022547"/>
    </source>
</evidence>
<feature type="region of interest" description="Disordered" evidence="12">
    <location>
        <begin position="31"/>
        <end position="163"/>
    </location>
</feature>
<evidence type="ECO:0000256" key="6">
    <source>
        <dbReference type="ARBA" id="ARBA00023065"/>
    </source>
</evidence>
<evidence type="ECO:0000256" key="8">
    <source>
        <dbReference type="ARBA" id="ARBA00023310"/>
    </source>
</evidence>
<evidence type="ECO:0000313" key="14">
    <source>
        <dbReference type="Proteomes" id="UP001157017"/>
    </source>
</evidence>
<keyword evidence="14" id="KW-1185">Reference proteome</keyword>
<keyword evidence="8" id="KW-0066">ATP synthesis</keyword>
<proteinExistence type="inferred from homology"/>
<name>A0ABQ6JL69_9ACTN</name>
<comment type="similarity">
    <text evidence="11">Belongs to the ATPase B chain family.</text>
</comment>
<evidence type="ECO:0000256" key="3">
    <source>
        <dbReference type="ARBA" id="ARBA00022692"/>
    </source>
</evidence>
<keyword evidence="5" id="KW-1133">Transmembrane helix</keyword>
<feature type="compositionally biased region" description="Low complexity" evidence="12">
    <location>
        <begin position="33"/>
        <end position="47"/>
    </location>
</feature>
<evidence type="ECO:0000256" key="1">
    <source>
        <dbReference type="ARBA" id="ARBA00022448"/>
    </source>
</evidence>
<evidence type="ECO:0000256" key="11">
    <source>
        <dbReference type="RuleBase" id="RU003848"/>
    </source>
</evidence>
<comment type="subcellular location">
    <subcellularLocation>
        <location evidence="10">Endomembrane system</location>
        <topology evidence="10">Single-pass membrane protein</topology>
    </subcellularLocation>
</comment>
<keyword evidence="4 11" id="KW-0375">Hydrogen ion transport</keyword>
<comment type="caution">
    <text evidence="13">The sequence shown here is derived from an EMBL/GenBank/DDBJ whole genome shotgun (WGS) entry which is preliminary data.</text>
</comment>
<accession>A0ABQ6JL69</accession>
<protein>
    <submittedName>
        <fullName evidence="13">Uncharacterized protein</fullName>
    </submittedName>
</protein>
<dbReference type="Proteomes" id="UP001157017">
    <property type="component" value="Unassembled WGS sequence"/>
</dbReference>
<gene>
    <name evidence="13" type="ORF">GCM10025868_38690</name>
</gene>
<keyword evidence="1 11" id="KW-0813">Transport</keyword>
<dbReference type="InterPro" id="IPR002146">
    <property type="entry name" value="ATP_synth_b/b'su_bac/chlpt"/>
</dbReference>
<evidence type="ECO:0000313" key="13">
    <source>
        <dbReference type="EMBL" id="GMA88619.1"/>
    </source>
</evidence>
<keyword evidence="3 11" id="KW-0812">Transmembrane</keyword>
<keyword evidence="6 11" id="KW-0406">Ion transport</keyword>
<evidence type="ECO:0000256" key="7">
    <source>
        <dbReference type="ARBA" id="ARBA00023136"/>
    </source>
</evidence>
<evidence type="ECO:0000256" key="9">
    <source>
        <dbReference type="ARBA" id="ARBA00025198"/>
    </source>
</evidence>
<keyword evidence="2 11" id="KW-0138">CF(0)</keyword>
<keyword evidence="7" id="KW-0472">Membrane</keyword>
<dbReference type="EMBL" id="BSUZ01000001">
    <property type="protein sequence ID" value="GMA88619.1"/>
    <property type="molecule type" value="Genomic_DNA"/>
</dbReference>
<evidence type="ECO:0000256" key="5">
    <source>
        <dbReference type="ARBA" id="ARBA00022989"/>
    </source>
</evidence>
<organism evidence="13 14">
    <name type="scientific">Angustibacter aerolatus</name>
    <dbReference type="NCBI Taxonomy" id="1162965"/>
    <lineage>
        <taxon>Bacteria</taxon>
        <taxon>Bacillati</taxon>
        <taxon>Actinomycetota</taxon>
        <taxon>Actinomycetes</taxon>
        <taxon>Kineosporiales</taxon>
        <taxon>Kineosporiaceae</taxon>
    </lineage>
</organism>
<feature type="compositionally biased region" description="Basic and acidic residues" evidence="12">
    <location>
        <begin position="48"/>
        <end position="62"/>
    </location>
</feature>
<evidence type="ECO:0000256" key="12">
    <source>
        <dbReference type="SAM" id="MobiDB-lite"/>
    </source>
</evidence>